<dbReference type="GO" id="GO:0034605">
    <property type="term" value="P:cellular response to heat"/>
    <property type="evidence" value="ECO:0007669"/>
    <property type="project" value="TreeGrafter"/>
</dbReference>
<dbReference type="EMBL" id="MHOD01000007">
    <property type="protein sequence ID" value="OGZ58440.1"/>
    <property type="molecule type" value="Genomic_DNA"/>
</dbReference>
<protein>
    <submittedName>
        <fullName evidence="11">ATP-dependent chaperone ClpB</fullName>
    </submittedName>
</protein>
<dbReference type="STRING" id="1802158.A2827_01885"/>
<accession>A0A1G2H801</accession>
<dbReference type="Proteomes" id="UP000177932">
    <property type="component" value="Unassembled WGS sequence"/>
</dbReference>
<dbReference type="AlphaFoldDB" id="A0A1G2H801"/>
<keyword evidence="2 7" id="KW-0677">Repeat</keyword>
<dbReference type="InterPro" id="IPR003593">
    <property type="entry name" value="AAA+_ATPase"/>
</dbReference>
<dbReference type="InterPro" id="IPR050130">
    <property type="entry name" value="ClpA_ClpB"/>
</dbReference>
<evidence type="ECO:0000313" key="11">
    <source>
        <dbReference type="EMBL" id="OGZ58440.1"/>
    </source>
</evidence>
<dbReference type="InterPro" id="IPR041546">
    <property type="entry name" value="ClpA/ClpB_AAA_lid"/>
</dbReference>
<dbReference type="InterPro" id="IPR028299">
    <property type="entry name" value="ClpA/B_CS2"/>
</dbReference>
<sequence>MLQNFTQKSQQALQDAHKLAQDFQHQQVSDLHLLRALLSGKDSEDSIIIGILDKLGIDSSFIRGKVDEALAKIVRVSGDINMPFGQVNITPTLARILGRAQQEAKNLSDDYISVEHLFLAIVATDCPAKIILREANSYAGSVVGSGTQQELDYETILKILAELRGNMRVTDPEPESKFQALEKYSRNLTKLAREEKLDPIIGRNDEIRRVMQVLSRRTKNNPVLIGEAGVGKTAIVEGLAQRIASGDAPDSIKGKELIGLDIGALVAGTKYRGEFEDRLKAVIKEIQRSAGNVILFIDELHTIVGAGAAEGAIDASNLLKPALARGELHAIGATTLREYQQHIEKDPALERRFQPVLVSEPSVEDTIAILRGIKEKYELHHGVKIKDSSLIAAANLSHRYITGRFLPDKAVDLIDEATSALRMNIESEPEELDKLKREMRRLEIEREALKREKDKKTKESLRDVERQLSNISEKARSLEYKWKNEKELIFKIRDLKKKIEQLRQEAEIAERAGDLQKVAEVRYSKIPALEKDAKEKEKELVRIQSSSRILKEEVTEEDIAEVVSKWTGIPVSKMLEEELIKLKDMEKVLQKRVIGQEGAVGVVSNAIRRSRAGISEENRPIGSFIFLGPTGVGKTELAKALAGFMFNDESALIRLDMSEYGERHSVARIIGSPPGYVGYEEGGQLAEKIRKRPYSVILFDEIEKAHQEVFNILLQILDDGRLTDGKGRVVNFKNTIIILTSNIGSELLKESASLGFKKGNGDISRDENIREKIMRSLRENFKPEFLNRLDEIVIFNSISPKTLSRIVDLQLNLIKERLRNQRDIKLVFDANVKGWLAEKGFDINYGARPLKRVIQKEILDVLALKIISGAIKYGDTAKVGIVDGAVQIN</sequence>
<comment type="subunit">
    <text evidence="6">Homohexamer. The oligomerization is ATP-dependent.</text>
</comment>
<keyword evidence="3 8" id="KW-0547">Nucleotide-binding</keyword>
<evidence type="ECO:0000256" key="7">
    <source>
        <dbReference type="PROSITE-ProRule" id="PRU01251"/>
    </source>
</evidence>
<evidence type="ECO:0000256" key="1">
    <source>
        <dbReference type="ARBA" id="ARBA00008675"/>
    </source>
</evidence>
<dbReference type="PROSITE" id="PS00871">
    <property type="entry name" value="CLPAB_2"/>
    <property type="match status" value="1"/>
</dbReference>
<comment type="similarity">
    <text evidence="1 8">Belongs to the ClpA/ClpB family.</text>
</comment>
<evidence type="ECO:0000256" key="3">
    <source>
        <dbReference type="ARBA" id="ARBA00022741"/>
    </source>
</evidence>
<evidence type="ECO:0000256" key="5">
    <source>
        <dbReference type="ARBA" id="ARBA00023186"/>
    </source>
</evidence>
<dbReference type="PRINTS" id="PR00300">
    <property type="entry name" value="CLPPROTEASEA"/>
</dbReference>
<dbReference type="CDD" id="cd00009">
    <property type="entry name" value="AAA"/>
    <property type="match status" value="1"/>
</dbReference>
<evidence type="ECO:0000256" key="6">
    <source>
        <dbReference type="ARBA" id="ARBA00026057"/>
    </source>
</evidence>
<dbReference type="PROSITE" id="PS00870">
    <property type="entry name" value="CLPAB_1"/>
    <property type="match status" value="1"/>
</dbReference>
<dbReference type="PROSITE" id="PS51903">
    <property type="entry name" value="CLP_R"/>
    <property type="match status" value="1"/>
</dbReference>
<feature type="domain" description="Clp R" evidence="10">
    <location>
        <begin position="2"/>
        <end position="166"/>
    </location>
</feature>
<dbReference type="InterPro" id="IPR027417">
    <property type="entry name" value="P-loop_NTPase"/>
</dbReference>
<dbReference type="Pfam" id="PF10431">
    <property type="entry name" value="ClpB_D2-small"/>
    <property type="match status" value="1"/>
</dbReference>
<dbReference type="FunFam" id="3.40.50.300:FF:000120">
    <property type="entry name" value="ATP-dependent chaperone ClpB"/>
    <property type="match status" value="1"/>
</dbReference>
<dbReference type="Pfam" id="PF00004">
    <property type="entry name" value="AAA"/>
    <property type="match status" value="1"/>
</dbReference>
<evidence type="ECO:0000256" key="9">
    <source>
        <dbReference type="SAM" id="Coils"/>
    </source>
</evidence>
<dbReference type="FunFam" id="3.40.50.300:FF:000025">
    <property type="entry name" value="ATP-dependent Clp protease subunit"/>
    <property type="match status" value="1"/>
</dbReference>
<dbReference type="Gene3D" id="1.10.1780.10">
    <property type="entry name" value="Clp, N-terminal domain"/>
    <property type="match status" value="1"/>
</dbReference>
<dbReference type="Pfam" id="PF17871">
    <property type="entry name" value="AAA_lid_9"/>
    <property type="match status" value="1"/>
</dbReference>
<dbReference type="InterPro" id="IPR036628">
    <property type="entry name" value="Clp_N_dom_sf"/>
</dbReference>
<reference evidence="11 12" key="1">
    <citation type="journal article" date="2016" name="Nat. Commun.">
        <title>Thousands of microbial genomes shed light on interconnected biogeochemical processes in an aquifer system.</title>
        <authorList>
            <person name="Anantharaman K."/>
            <person name="Brown C.T."/>
            <person name="Hug L.A."/>
            <person name="Sharon I."/>
            <person name="Castelle C.J."/>
            <person name="Probst A.J."/>
            <person name="Thomas B.C."/>
            <person name="Singh A."/>
            <person name="Wilkins M.J."/>
            <person name="Karaoz U."/>
            <person name="Brodie E.L."/>
            <person name="Williams K.H."/>
            <person name="Hubbard S.S."/>
            <person name="Banfield J.F."/>
        </authorList>
    </citation>
    <scope>NUCLEOTIDE SEQUENCE [LARGE SCALE GENOMIC DNA]</scope>
</reference>
<dbReference type="InterPro" id="IPR004176">
    <property type="entry name" value="Clp_R_N"/>
</dbReference>
<evidence type="ECO:0000313" key="12">
    <source>
        <dbReference type="Proteomes" id="UP000177932"/>
    </source>
</evidence>
<evidence type="ECO:0000259" key="10">
    <source>
        <dbReference type="PROSITE" id="PS51903"/>
    </source>
</evidence>
<dbReference type="PANTHER" id="PTHR11638:SF18">
    <property type="entry name" value="HEAT SHOCK PROTEIN 104"/>
    <property type="match status" value="1"/>
</dbReference>
<gene>
    <name evidence="11" type="ORF">A2827_01885</name>
</gene>
<keyword evidence="5 8" id="KW-0143">Chaperone</keyword>
<dbReference type="GO" id="GO:0005737">
    <property type="term" value="C:cytoplasm"/>
    <property type="evidence" value="ECO:0007669"/>
    <property type="project" value="TreeGrafter"/>
</dbReference>
<dbReference type="InterPro" id="IPR001270">
    <property type="entry name" value="ClpA/B"/>
</dbReference>
<dbReference type="PANTHER" id="PTHR11638">
    <property type="entry name" value="ATP-DEPENDENT CLP PROTEASE"/>
    <property type="match status" value="1"/>
</dbReference>
<feature type="coiled-coil region" evidence="9">
    <location>
        <begin position="425"/>
        <end position="592"/>
    </location>
</feature>
<organism evidence="11 12">
    <name type="scientific">Candidatus Spechtbacteria bacterium RIFCSPHIGHO2_01_FULL_43_30</name>
    <dbReference type="NCBI Taxonomy" id="1802158"/>
    <lineage>
        <taxon>Bacteria</taxon>
        <taxon>Candidatus Spechtiibacteriota</taxon>
    </lineage>
</organism>
<dbReference type="InterPro" id="IPR018368">
    <property type="entry name" value="ClpA/B_CS1"/>
</dbReference>
<dbReference type="Gene3D" id="3.40.50.300">
    <property type="entry name" value="P-loop containing nucleotide triphosphate hydrolases"/>
    <property type="match status" value="3"/>
</dbReference>
<dbReference type="FunFam" id="3.40.50.300:FF:000010">
    <property type="entry name" value="Chaperone clpB 1, putative"/>
    <property type="match status" value="1"/>
</dbReference>
<evidence type="ECO:0000256" key="2">
    <source>
        <dbReference type="ARBA" id="ARBA00022737"/>
    </source>
</evidence>
<dbReference type="SUPFAM" id="SSF52540">
    <property type="entry name" value="P-loop containing nucleoside triphosphate hydrolases"/>
    <property type="match status" value="2"/>
</dbReference>
<name>A0A1G2H801_9BACT</name>
<keyword evidence="9" id="KW-0175">Coiled coil</keyword>
<evidence type="ECO:0000256" key="4">
    <source>
        <dbReference type="ARBA" id="ARBA00022840"/>
    </source>
</evidence>
<dbReference type="InterPro" id="IPR019489">
    <property type="entry name" value="Clp_ATPase_C"/>
</dbReference>
<dbReference type="SUPFAM" id="SSF81923">
    <property type="entry name" value="Double Clp-N motif"/>
    <property type="match status" value="1"/>
</dbReference>
<dbReference type="GO" id="GO:0005524">
    <property type="term" value="F:ATP binding"/>
    <property type="evidence" value="ECO:0007669"/>
    <property type="project" value="UniProtKB-KW"/>
</dbReference>
<evidence type="ECO:0000256" key="8">
    <source>
        <dbReference type="RuleBase" id="RU004432"/>
    </source>
</evidence>
<proteinExistence type="inferred from homology"/>
<dbReference type="SMART" id="SM01086">
    <property type="entry name" value="ClpB_D2-small"/>
    <property type="match status" value="1"/>
</dbReference>
<dbReference type="Gene3D" id="1.10.8.60">
    <property type="match status" value="1"/>
</dbReference>
<dbReference type="Pfam" id="PF02861">
    <property type="entry name" value="Clp_N"/>
    <property type="match status" value="1"/>
</dbReference>
<keyword evidence="4 8" id="KW-0067">ATP-binding</keyword>
<dbReference type="CDD" id="cd19499">
    <property type="entry name" value="RecA-like_ClpB_Hsp104-like"/>
    <property type="match status" value="1"/>
</dbReference>
<dbReference type="Pfam" id="PF07724">
    <property type="entry name" value="AAA_2"/>
    <property type="match status" value="1"/>
</dbReference>
<dbReference type="GO" id="GO:0016887">
    <property type="term" value="F:ATP hydrolysis activity"/>
    <property type="evidence" value="ECO:0007669"/>
    <property type="project" value="InterPro"/>
</dbReference>
<comment type="caution">
    <text evidence="11">The sequence shown here is derived from an EMBL/GenBank/DDBJ whole genome shotgun (WGS) entry which is preliminary data.</text>
</comment>
<dbReference type="InterPro" id="IPR003959">
    <property type="entry name" value="ATPase_AAA_core"/>
</dbReference>
<dbReference type="SMART" id="SM00382">
    <property type="entry name" value="AAA"/>
    <property type="match status" value="2"/>
</dbReference>